<dbReference type="SUPFAM" id="SSF55060">
    <property type="entry name" value="GHMP Kinase, C-terminal domain"/>
    <property type="match status" value="1"/>
</dbReference>
<comment type="pathway">
    <text evidence="9">Isoprenoid biosynthesis; isopentenyl diphosphate biosynthesis via DXP pathway; isopentenyl diphosphate from 1-deoxy-D-xylulose 5-phosphate: step 3/6.</text>
</comment>
<dbReference type="InterPro" id="IPR014721">
    <property type="entry name" value="Ribsml_uS5_D2-typ_fold_subgr"/>
</dbReference>
<keyword evidence="9" id="KW-0414">Isoprene biosynthesis</keyword>
<dbReference type="AlphaFoldDB" id="A0A6J4QV95"/>
<dbReference type="Pfam" id="PF08544">
    <property type="entry name" value="GHMP_kinases_C"/>
    <property type="match status" value="1"/>
</dbReference>
<reference evidence="12" key="1">
    <citation type="submission" date="2020-02" db="EMBL/GenBank/DDBJ databases">
        <authorList>
            <person name="Meier V. D."/>
        </authorList>
    </citation>
    <scope>NUCLEOTIDE SEQUENCE</scope>
    <source>
        <strain evidence="12">AVDCRST_MAG58</strain>
    </source>
</reference>
<comment type="function">
    <text evidence="9">Catalyzes the phosphorylation of the position 2 hydroxy group of 4-diphosphocytidyl-2C-methyl-D-erythritol.</text>
</comment>
<keyword evidence="5 9" id="KW-0547">Nucleotide-binding</keyword>
<evidence type="ECO:0000256" key="9">
    <source>
        <dbReference type="HAMAP-Rule" id="MF_00061"/>
    </source>
</evidence>
<dbReference type="InterPro" id="IPR004424">
    <property type="entry name" value="IspE"/>
</dbReference>
<name>A0A6J4QV95_9ACTN</name>
<keyword evidence="6 9" id="KW-0418">Kinase</keyword>
<dbReference type="InterPro" id="IPR020568">
    <property type="entry name" value="Ribosomal_Su5_D2-typ_SF"/>
</dbReference>
<dbReference type="Pfam" id="PF00288">
    <property type="entry name" value="GHMP_kinases_N"/>
    <property type="match status" value="1"/>
</dbReference>
<dbReference type="InterPro" id="IPR013750">
    <property type="entry name" value="GHMP_kinase_C_dom"/>
</dbReference>
<evidence type="ECO:0000256" key="8">
    <source>
        <dbReference type="ARBA" id="ARBA00032554"/>
    </source>
</evidence>
<comment type="similarity">
    <text evidence="1 9">Belongs to the GHMP kinase family. IspE subfamily.</text>
</comment>
<accession>A0A6J4QV95</accession>
<dbReference type="EMBL" id="CADCVF010000016">
    <property type="protein sequence ID" value="CAA9448767.1"/>
    <property type="molecule type" value="Genomic_DNA"/>
</dbReference>
<dbReference type="PANTHER" id="PTHR43527:SF2">
    <property type="entry name" value="4-DIPHOSPHOCYTIDYL-2-C-METHYL-D-ERYTHRITOL KINASE, CHLOROPLASTIC"/>
    <property type="match status" value="1"/>
</dbReference>
<dbReference type="InterPro" id="IPR006204">
    <property type="entry name" value="GHMP_kinase_N_dom"/>
</dbReference>
<feature type="binding site" evidence="9">
    <location>
        <begin position="96"/>
        <end position="106"/>
    </location>
    <ligand>
        <name>ATP</name>
        <dbReference type="ChEBI" id="CHEBI:30616"/>
    </ligand>
</feature>
<dbReference type="SUPFAM" id="SSF54211">
    <property type="entry name" value="Ribosomal protein S5 domain 2-like"/>
    <property type="match status" value="1"/>
</dbReference>
<evidence type="ECO:0000256" key="1">
    <source>
        <dbReference type="ARBA" id="ARBA00009684"/>
    </source>
</evidence>
<dbReference type="EC" id="2.7.1.148" evidence="2 9"/>
<organism evidence="12">
    <name type="scientific">uncultured Rubrobacteraceae bacterium</name>
    <dbReference type="NCBI Taxonomy" id="349277"/>
    <lineage>
        <taxon>Bacteria</taxon>
        <taxon>Bacillati</taxon>
        <taxon>Actinomycetota</taxon>
        <taxon>Rubrobacteria</taxon>
        <taxon>Rubrobacterales</taxon>
        <taxon>Rubrobacteraceae</taxon>
        <taxon>environmental samples</taxon>
    </lineage>
</organism>
<dbReference type="HAMAP" id="MF_00061">
    <property type="entry name" value="IspE"/>
    <property type="match status" value="1"/>
</dbReference>
<dbReference type="Gene3D" id="3.30.230.10">
    <property type="match status" value="1"/>
</dbReference>
<proteinExistence type="inferred from homology"/>
<gene>
    <name evidence="9" type="primary">ispE</name>
    <name evidence="12" type="ORF">AVDCRST_MAG58-702</name>
</gene>
<dbReference type="UniPathway" id="UPA00056">
    <property type="reaction ID" value="UER00094"/>
</dbReference>
<evidence type="ECO:0000256" key="2">
    <source>
        <dbReference type="ARBA" id="ARBA00012052"/>
    </source>
</evidence>
<evidence type="ECO:0000313" key="12">
    <source>
        <dbReference type="EMBL" id="CAA9448767.1"/>
    </source>
</evidence>
<feature type="domain" description="GHMP kinase C-terminal" evidence="11">
    <location>
        <begin position="201"/>
        <end position="270"/>
    </location>
</feature>
<feature type="active site" evidence="9">
    <location>
        <position position="11"/>
    </location>
</feature>
<comment type="catalytic activity">
    <reaction evidence="9">
        <text>4-CDP-2-C-methyl-D-erythritol + ATP = 4-CDP-2-C-methyl-D-erythritol 2-phosphate + ADP + H(+)</text>
        <dbReference type="Rhea" id="RHEA:18437"/>
        <dbReference type="ChEBI" id="CHEBI:15378"/>
        <dbReference type="ChEBI" id="CHEBI:30616"/>
        <dbReference type="ChEBI" id="CHEBI:57823"/>
        <dbReference type="ChEBI" id="CHEBI:57919"/>
        <dbReference type="ChEBI" id="CHEBI:456216"/>
        <dbReference type="EC" id="2.7.1.148"/>
    </reaction>
</comment>
<dbReference type="GO" id="GO:0050515">
    <property type="term" value="F:4-(cytidine 5'-diphospho)-2-C-methyl-D-erythritol kinase activity"/>
    <property type="evidence" value="ECO:0007669"/>
    <property type="project" value="UniProtKB-UniRule"/>
</dbReference>
<dbReference type="PIRSF" id="PIRSF010376">
    <property type="entry name" value="IspE"/>
    <property type="match status" value="1"/>
</dbReference>
<dbReference type="GO" id="GO:0019288">
    <property type="term" value="P:isopentenyl diphosphate biosynthetic process, methylerythritol 4-phosphate pathway"/>
    <property type="evidence" value="ECO:0007669"/>
    <property type="project" value="UniProtKB-UniRule"/>
</dbReference>
<protein>
    <recommendedName>
        <fullName evidence="3 9">4-diphosphocytidyl-2-C-methyl-D-erythritol kinase</fullName>
        <shortName evidence="9">CMK</shortName>
        <ecNumber evidence="2 9">2.7.1.148</ecNumber>
    </recommendedName>
    <alternativeName>
        <fullName evidence="8 9">4-(cytidine-5'-diphospho)-2-C-methyl-D-erythritol kinase</fullName>
    </alternativeName>
</protein>
<sequence>MPEIRLRAHAKINYALDVLGLREDGYHQVRTVMQSISLADEVELRRAAGGFRLSFEPEEAELGPPEQNTVYLAWRLLQRLTGVELPVEVFLRKGIPAGAGLGGGSADAAAVLVGLNEIFGVGLRVDELREAGGAIGADVPFCISGGTALGEGIGEILTPLPAAPAHRLVVAKPLRSADTASIYRAYDRAETQSTRSVEPVVSALRSGNVKALASAVGNDLAPVTRDLVSEITTLEQALVTSGALAASMSGSGTAVYGIFDDEETARGAQDTVDVPFIGIYEPVPCGVRIV</sequence>
<evidence type="ECO:0000256" key="3">
    <source>
        <dbReference type="ARBA" id="ARBA00017473"/>
    </source>
</evidence>
<dbReference type="NCBIfam" id="TIGR00154">
    <property type="entry name" value="ispE"/>
    <property type="match status" value="1"/>
</dbReference>
<evidence type="ECO:0000259" key="11">
    <source>
        <dbReference type="Pfam" id="PF08544"/>
    </source>
</evidence>
<evidence type="ECO:0000256" key="4">
    <source>
        <dbReference type="ARBA" id="ARBA00022679"/>
    </source>
</evidence>
<dbReference type="InterPro" id="IPR036554">
    <property type="entry name" value="GHMP_kinase_C_sf"/>
</dbReference>
<feature type="active site" evidence="9">
    <location>
        <position position="138"/>
    </location>
</feature>
<keyword evidence="4 9" id="KW-0808">Transferase</keyword>
<dbReference type="GO" id="GO:0005524">
    <property type="term" value="F:ATP binding"/>
    <property type="evidence" value="ECO:0007669"/>
    <property type="project" value="UniProtKB-UniRule"/>
</dbReference>
<evidence type="ECO:0000256" key="6">
    <source>
        <dbReference type="ARBA" id="ARBA00022777"/>
    </source>
</evidence>
<evidence type="ECO:0000256" key="7">
    <source>
        <dbReference type="ARBA" id="ARBA00022840"/>
    </source>
</evidence>
<dbReference type="GO" id="GO:0016114">
    <property type="term" value="P:terpenoid biosynthetic process"/>
    <property type="evidence" value="ECO:0007669"/>
    <property type="project" value="UniProtKB-UniRule"/>
</dbReference>
<dbReference type="PANTHER" id="PTHR43527">
    <property type="entry name" value="4-DIPHOSPHOCYTIDYL-2-C-METHYL-D-ERYTHRITOL KINASE, CHLOROPLASTIC"/>
    <property type="match status" value="1"/>
</dbReference>
<dbReference type="Gene3D" id="3.30.70.890">
    <property type="entry name" value="GHMP kinase, C-terminal domain"/>
    <property type="match status" value="1"/>
</dbReference>
<evidence type="ECO:0000259" key="10">
    <source>
        <dbReference type="Pfam" id="PF00288"/>
    </source>
</evidence>
<feature type="domain" description="GHMP kinase N-terminal" evidence="10">
    <location>
        <begin position="68"/>
        <end position="146"/>
    </location>
</feature>
<keyword evidence="7 9" id="KW-0067">ATP-binding</keyword>
<evidence type="ECO:0000256" key="5">
    <source>
        <dbReference type="ARBA" id="ARBA00022741"/>
    </source>
</evidence>